<dbReference type="InterPro" id="IPR003850">
    <property type="entry name" value="PurS"/>
</dbReference>
<dbReference type="NCBIfam" id="TIGR00302">
    <property type="entry name" value="phosphoribosylformylglycinamidine synthase subunit PurS"/>
    <property type="match status" value="1"/>
</dbReference>
<comment type="function">
    <text evidence="6">Part of the phosphoribosylformylglycinamidine synthase complex involved in the purines biosynthetic pathway. Catalyzes the ATP-dependent conversion of formylglycinamide ribonucleotide (FGAR) and glutamine to yield formylglycinamidine ribonucleotide (FGAM) and glutamate. The FGAM synthase complex is composed of three subunits. PurQ produces an ammonia molecule by converting glutamine to glutamate. PurL transfers the ammonia molecule to FGAR to form FGAM in an ATP-dependent manner. PurS interacts with PurQ and PurL and is thought to assist in the transfer of the ammonia molecule from PurQ to PurL.</text>
</comment>
<comment type="subcellular location">
    <subcellularLocation>
        <location evidence="6">Cytoplasm</location>
    </subcellularLocation>
</comment>
<comment type="catalytic activity">
    <reaction evidence="6">
        <text>N(2)-formyl-N(1)-(5-phospho-beta-D-ribosyl)glycinamide + L-glutamine + ATP + H2O = 2-formamido-N(1)-(5-O-phospho-beta-D-ribosyl)acetamidine + L-glutamate + ADP + phosphate + H(+)</text>
        <dbReference type="Rhea" id="RHEA:17129"/>
        <dbReference type="ChEBI" id="CHEBI:15377"/>
        <dbReference type="ChEBI" id="CHEBI:15378"/>
        <dbReference type="ChEBI" id="CHEBI:29985"/>
        <dbReference type="ChEBI" id="CHEBI:30616"/>
        <dbReference type="ChEBI" id="CHEBI:43474"/>
        <dbReference type="ChEBI" id="CHEBI:58359"/>
        <dbReference type="ChEBI" id="CHEBI:147286"/>
        <dbReference type="ChEBI" id="CHEBI:147287"/>
        <dbReference type="ChEBI" id="CHEBI:456216"/>
        <dbReference type="EC" id="6.3.5.3"/>
    </reaction>
</comment>
<dbReference type="NCBIfam" id="NF004630">
    <property type="entry name" value="PRK05974.1"/>
    <property type="match status" value="1"/>
</dbReference>
<evidence type="ECO:0000256" key="5">
    <source>
        <dbReference type="ARBA" id="ARBA00022840"/>
    </source>
</evidence>
<organism evidence="7 8">
    <name type="scientific">Salinibacter ruber</name>
    <dbReference type="NCBI Taxonomy" id="146919"/>
    <lineage>
        <taxon>Bacteria</taxon>
        <taxon>Pseudomonadati</taxon>
        <taxon>Rhodothermota</taxon>
        <taxon>Rhodothermia</taxon>
        <taxon>Rhodothermales</taxon>
        <taxon>Salinibacteraceae</taxon>
        <taxon>Salinibacter</taxon>
    </lineage>
</organism>
<gene>
    <name evidence="6" type="primary">purS</name>
    <name evidence="7" type="ORF">GGP71_002535</name>
</gene>
<comment type="caution">
    <text evidence="7">The sequence shown here is derived from an EMBL/GenBank/DDBJ whole genome shotgun (WGS) entry which is preliminary data.</text>
</comment>
<evidence type="ECO:0000313" key="8">
    <source>
        <dbReference type="Proteomes" id="UP001155027"/>
    </source>
</evidence>
<evidence type="ECO:0000256" key="6">
    <source>
        <dbReference type="HAMAP-Rule" id="MF_01926"/>
    </source>
</evidence>
<protein>
    <recommendedName>
        <fullName evidence="6">Phosphoribosylformylglycinamidine synthase subunit PurS</fullName>
        <shortName evidence="6">FGAM synthase</shortName>
        <ecNumber evidence="6">6.3.5.3</ecNumber>
    </recommendedName>
    <alternativeName>
        <fullName evidence="6">Formylglycinamide ribonucleotide amidotransferase subunit III</fullName>
        <shortName evidence="6">FGAR amidotransferase III</shortName>
        <shortName evidence="6">FGAR-AT III</shortName>
    </alternativeName>
    <alternativeName>
        <fullName evidence="6">Phosphoribosylformylglycinamidine synthase subunit III</fullName>
    </alternativeName>
</protein>
<comment type="similarity">
    <text evidence="6">Belongs to the PurS family.</text>
</comment>
<keyword evidence="2 6" id="KW-0436">Ligase</keyword>
<dbReference type="PANTHER" id="PTHR34696">
    <property type="entry name" value="PHOSPHORIBOSYLFORMYLGLYCINAMIDINE SYNTHASE SUBUNIT PURS"/>
    <property type="match status" value="1"/>
</dbReference>
<comment type="subunit">
    <text evidence="6">Part of the FGAM synthase complex composed of 1 PurL, 1 PurQ and 2 PurS subunits.</text>
</comment>
<dbReference type="EMBL" id="JANUAU010000008">
    <property type="protein sequence ID" value="MCS3678596.1"/>
    <property type="molecule type" value="Genomic_DNA"/>
</dbReference>
<keyword evidence="3 6" id="KW-0547">Nucleotide-binding</keyword>
<dbReference type="Gene3D" id="3.30.1280.10">
    <property type="entry name" value="Phosphoribosylformylglycinamidine synthase subunit PurS"/>
    <property type="match status" value="1"/>
</dbReference>
<keyword evidence="4 6" id="KW-0658">Purine biosynthesis</keyword>
<dbReference type="Pfam" id="PF02700">
    <property type="entry name" value="PurS"/>
    <property type="match status" value="1"/>
</dbReference>
<comment type="pathway">
    <text evidence="6">Purine metabolism; IMP biosynthesis via de novo pathway; 5-amino-1-(5-phospho-D-ribosyl)imidazole from N(2)-formyl-N(1)-(5-phospho-D-ribosyl)glycinamide: step 1/2.</text>
</comment>
<dbReference type="GO" id="GO:0006189">
    <property type="term" value="P:'de novo' IMP biosynthetic process"/>
    <property type="evidence" value="ECO:0007669"/>
    <property type="project" value="UniProtKB-UniRule"/>
</dbReference>
<dbReference type="PANTHER" id="PTHR34696:SF1">
    <property type="entry name" value="PHOSPHORIBOSYLFORMYLGLYCINAMIDINE SYNTHASE SUBUNIT PURS"/>
    <property type="match status" value="1"/>
</dbReference>
<dbReference type="HAMAP" id="MF_01926">
    <property type="entry name" value="PurS"/>
    <property type="match status" value="1"/>
</dbReference>
<evidence type="ECO:0000256" key="3">
    <source>
        <dbReference type="ARBA" id="ARBA00022741"/>
    </source>
</evidence>
<evidence type="ECO:0000313" key="7">
    <source>
        <dbReference type="EMBL" id="MCS3678596.1"/>
    </source>
</evidence>
<dbReference type="GO" id="GO:0005524">
    <property type="term" value="F:ATP binding"/>
    <property type="evidence" value="ECO:0007669"/>
    <property type="project" value="UniProtKB-UniRule"/>
</dbReference>
<dbReference type="GO" id="GO:0004642">
    <property type="term" value="F:phosphoribosylformylglycinamidine synthase activity"/>
    <property type="evidence" value="ECO:0007669"/>
    <property type="project" value="UniProtKB-UniRule"/>
</dbReference>
<evidence type="ECO:0000256" key="1">
    <source>
        <dbReference type="ARBA" id="ARBA00022490"/>
    </source>
</evidence>
<proteinExistence type="inferred from homology"/>
<dbReference type="InterPro" id="IPR036604">
    <property type="entry name" value="PurS-like_sf"/>
</dbReference>
<reference evidence="7" key="1">
    <citation type="submission" date="2022-08" db="EMBL/GenBank/DDBJ databases">
        <title>Genomic Encyclopedia of Type Strains, Phase V (KMG-V): Genome sequencing to study the core and pangenomes of soil and plant-associated prokaryotes.</title>
        <authorList>
            <person name="Whitman W."/>
        </authorList>
    </citation>
    <scope>NUCLEOTIDE SEQUENCE</scope>
    <source>
        <strain evidence="7">0</strain>
    </source>
</reference>
<dbReference type="Proteomes" id="UP001155027">
    <property type="component" value="Unassembled WGS sequence"/>
</dbReference>
<dbReference type="GO" id="GO:0005737">
    <property type="term" value="C:cytoplasm"/>
    <property type="evidence" value="ECO:0007669"/>
    <property type="project" value="UniProtKB-SubCell"/>
</dbReference>
<evidence type="ECO:0000256" key="2">
    <source>
        <dbReference type="ARBA" id="ARBA00022598"/>
    </source>
</evidence>
<evidence type="ECO:0000256" key="4">
    <source>
        <dbReference type="ARBA" id="ARBA00022755"/>
    </source>
</evidence>
<name>A0A9X2Q2Z4_9BACT</name>
<accession>A0A9X2Q2Z4</accession>
<sequence length="92" mass="9991">MYKATISITLRPSILDPEGKTIQHALTNLGYDVVDQVRMGKQAEVWIDAASEAEAREVATEACEKLLANPVTENFEIQIESASREAVGEGTA</sequence>
<dbReference type="SUPFAM" id="SSF82697">
    <property type="entry name" value="PurS-like"/>
    <property type="match status" value="1"/>
</dbReference>
<keyword evidence="1 6" id="KW-0963">Cytoplasm</keyword>
<dbReference type="RefSeq" id="WP_259080701.1">
    <property type="nucleotide sequence ID" value="NZ_JANUAU010000008.1"/>
</dbReference>
<dbReference type="AlphaFoldDB" id="A0A9X2Q2Z4"/>
<dbReference type="EC" id="6.3.5.3" evidence="6"/>
<keyword evidence="5 6" id="KW-0067">ATP-binding</keyword>